<accession>A0A1H8F6E7</accession>
<sequence length="97" mass="10759">MDTTEAITVVMIVGMTCGIPLLGLTLRFCVKPVMEAYIRLREVQNQAPQVQSLMDRVAYLERKLELRELMDLSIPTSVQPLSAEAPAALVKKEQGLS</sequence>
<keyword evidence="1" id="KW-0472">Membrane</keyword>
<dbReference type="AlphaFoldDB" id="A0A1H8F6E7"/>
<feature type="transmembrane region" description="Helical" evidence="1">
    <location>
        <begin position="6"/>
        <end position="30"/>
    </location>
</feature>
<keyword evidence="3" id="KW-1185">Reference proteome</keyword>
<evidence type="ECO:0000313" key="2">
    <source>
        <dbReference type="EMBL" id="SEN27272.1"/>
    </source>
</evidence>
<keyword evidence="1" id="KW-1133">Transmembrane helix</keyword>
<reference evidence="3" key="1">
    <citation type="submission" date="2016-10" db="EMBL/GenBank/DDBJ databases">
        <authorList>
            <person name="Varghese N."/>
            <person name="Submissions S."/>
        </authorList>
    </citation>
    <scope>NUCLEOTIDE SEQUENCE [LARGE SCALE GENOMIC DNA]</scope>
    <source>
        <strain evidence="3">DSM 17044</strain>
    </source>
</reference>
<evidence type="ECO:0000256" key="1">
    <source>
        <dbReference type="SAM" id="Phobius"/>
    </source>
</evidence>
<keyword evidence="1" id="KW-0812">Transmembrane</keyword>
<organism evidence="2 3">
    <name type="scientific">Stigmatella aurantiaca</name>
    <dbReference type="NCBI Taxonomy" id="41"/>
    <lineage>
        <taxon>Bacteria</taxon>
        <taxon>Pseudomonadati</taxon>
        <taxon>Myxococcota</taxon>
        <taxon>Myxococcia</taxon>
        <taxon>Myxococcales</taxon>
        <taxon>Cystobacterineae</taxon>
        <taxon>Archangiaceae</taxon>
        <taxon>Stigmatella</taxon>
    </lineage>
</organism>
<dbReference type="Proteomes" id="UP000182719">
    <property type="component" value="Unassembled WGS sequence"/>
</dbReference>
<dbReference type="OrthoDB" id="5516185at2"/>
<evidence type="ECO:0000313" key="3">
    <source>
        <dbReference type="Proteomes" id="UP000182719"/>
    </source>
</evidence>
<protein>
    <submittedName>
        <fullName evidence="2">Uncharacterized protein</fullName>
    </submittedName>
</protein>
<gene>
    <name evidence="2" type="ORF">SAMN05444354_13617</name>
</gene>
<dbReference type="RefSeq" id="WP_075011301.1">
    <property type="nucleotide sequence ID" value="NZ_FOAP01000036.1"/>
</dbReference>
<name>A0A1H8F6E7_STIAU</name>
<dbReference type="EMBL" id="FOAP01000036">
    <property type="protein sequence ID" value="SEN27272.1"/>
    <property type="molecule type" value="Genomic_DNA"/>
</dbReference>
<proteinExistence type="predicted"/>